<keyword evidence="7" id="KW-0963">Cytoplasm</keyword>
<name>A0AAW6HQJ1_9MOLU</name>
<feature type="binding site" evidence="7">
    <location>
        <begin position="126"/>
        <end position="129"/>
    </location>
    <ligand>
        <name>substrate</name>
    </ligand>
</feature>
<dbReference type="AlphaFoldDB" id="A0AAW6HQJ1"/>
<dbReference type="InterPro" id="IPR001236">
    <property type="entry name" value="Lactate/malate_DH_N"/>
</dbReference>
<feature type="binding site" evidence="9">
    <location>
        <begin position="8"/>
        <end position="13"/>
    </location>
    <ligand>
        <name>NAD(+)</name>
        <dbReference type="ChEBI" id="CHEBI:57540"/>
    </ligand>
</feature>
<dbReference type="GO" id="GO:0005737">
    <property type="term" value="C:cytoplasm"/>
    <property type="evidence" value="ECO:0007669"/>
    <property type="project" value="UniProtKB-SubCell"/>
</dbReference>
<feature type="domain" description="Lactate/malate dehydrogenase N-terminal" evidence="10">
    <location>
        <begin position="3"/>
        <end position="147"/>
    </location>
</feature>
<evidence type="ECO:0000313" key="13">
    <source>
        <dbReference type="EMBL" id="MDC4183278.1"/>
    </source>
</evidence>
<evidence type="ECO:0000259" key="10">
    <source>
        <dbReference type="Pfam" id="PF00056"/>
    </source>
</evidence>
<dbReference type="GO" id="GO:0006096">
    <property type="term" value="P:glycolytic process"/>
    <property type="evidence" value="ECO:0007669"/>
    <property type="project" value="UniProtKB-UniRule"/>
</dbReference>
<dbReference type="CDD" id="cd05291">
    <property type="entry name" value="HicDH_like"/>
    <property type="match status" value="1"/>
</dbReference>
<evidence type="ECO:0000256" key="8">
    <source>
        <dbReference type="PIRSR" id="PIRSR000102-1"/>
    </source>
</evidence>
<evidence type="ECO:0000256" key="3">
    <source>
        <dbReference type="ARBA" id="ARBA00012967"/>
    </source>
</evidence>
<keyword evidence="5 7" id="KW-0520">NAD</keyword>
<protein>
    <recommendedName>
        <fullName evidence="3 7">L-lactate dehydrogenase</fullName>
        <shortName evidence="7">L-LDH</shortName>
        <ecNumber evidence="3 7">1.1.1.27</ecNumber>
    </recommendedName>
</protein>
<comment type="subcellular location">
    <subcellularLocation>
        <location evidence="7">Cytoplasm</location>
    </subcellularLocation>
</comment>
<feature type="binding site" evidence="7">
    <location>
        <position position="12"/>
    </location>
    <ligand>
        <name>NAD(+)</name>
        <dbReference type="ChEBI" id="CHEBI:57540"/>
    </ligand>
</feature>
<feature type="binding site" evidence="7 9">
    <location>
        <position position="33"/>
    </location>
    <ligand>
        <name>NAD(+)</name>
        <dbReference type="ChEBI" id="CHEBI:57540"/>
    </ligand>
</feature>
<dbReference type="EMBL" id="JAJHZM010000007">
    <property type="protein sequence ID" value="MDC4181901.1"/>
    <property type="molecule type" value="Genomic_DNA"/>
</dbReference>
<dbReference type="Proteomes" id="UP001220940">
    <property type="component" value="Unassembled WGS sequence"/>
</dbReference>
<dbReference type="InterPro" id="IPR015955">
    <property type="entry name" value="Lactate_DH/Glyco_Ohase_4_C"/>
</dbReference>
<dbReference type="InterPro" id="IPR022383">
    <property type="entry name" value="Lactate/malate_DH_C"/>
</dbReference>
<gene>
    <name evidence="7" type="primary">ldh</name>
    <name evidence="12" type="ORF">LNO68_01690</name>
    <name evidence="13" type="ORF">LNO71_01280</name>
</gene>
<dbReference type="PANTHER" id="PTHR43128:SF16">
    <property type="entry name" value="L-LACTATE DEHYDROGENASE"/>
    <property type="match status" value="1"/>
</dbReference>
<dbReference type="Pfam" id="PF00056">
    <property type="entry name" value="Ldh_1_N"/>
    <property type="match status" value="1"/>
</dbReference>
<feature type="binding site" evidence="7">
    <location>
        <position position="234"/>
    </location>
    <ligand>
        <name>substrate</name>
    </ligand>
</feature>
<accession>A0AAW6HQJ1</accession>
<evidence type="ECO:0000256" key="6">
    <source>
        <dbReference type="ARBA" id="ARBA00049258"/>
    </source>
</evidence>
<dbReference type="EC" id="1.1.1.27" evidence="3 7"/>
<evidence type="ECO:0000256" key="7">
    <source>
        <dbReference type="HAMAP-Rule" id="MF_00488"/>
    </source>
</evidence>
<dbReference type="Proteomes" id="UP001216384">
    <property type="component" value="Unassembled WGS sequence"/>
</dbReference>
<evidence type="ECO:0000256" key="1">
    <source>
        <dbReference type="ARBA" id="ARBA00004843"/>
    </source>
</evidence>
<comment type="caution">
    <text evidence="7">Lacks conserved residue(s) required for the propagation of feature annotation.</text>
</comment>
<comment type="similarity">
    <text evidence="2 7">Belongs to the LDH/MDH superfamily. LDH family.</text>
</comment>
<evidence type="ECO:0000313" key="15">
    <source>
        <dbReference type="Proteomes" id="UP001220940"/>
    </source>
</evidence>
<dbReference type="InterPro" id="IPR001557">
    <property type="entry name" value="L-lactate/malate_DH"/>
</dbReference>
<evidence type="ECO:0000313" key="14">
    <source>
        <dbReference type="Proteomes" id="UP001216384"/>
    </source>
</evidence>
<organism evidence="13 14">
    <name type="scientific">Mycoplasma bradburyae</name>
    <dbReference type="NCBI Taxonomy" id="2963128"/>
    <lineage>
        <taxon>Bacteria</taxon>
        <taxon>Bacillati</taxon>
        <taxon>Mycoplasmatota</taxon>
        <taxon>Mollicutes</taxon>
        <taxon>Mycoplasmataceae</taxon>
        <taxon>Mycoplasma</taxon>
    </lineage>
</organism>
<evidence type="ECO:0000256" key="5">
    <source>
        <dbReference type="ARBA" id="ARBA00023027"/>
    </source>
</evidence>
<dbReference type="HAMAP" id="MF_00488">
    <property type="entry name" value="Lactate_dehydrog"/>
    <property type="match status" value="1"/>
</dbReference>
<feature type="binding site" evidence="7">
    <location>
        <position position="149"/>
    </location>
    <ligand>
        <name>NAD(+)</name>
        <dbReference type="ChEBI" id="CHEBI:57540"/>
    </ligand>
</feature>
<dbReference type="Gene3D" id="3.40.50.720">
    <property type="entry name" value="NAD(P)-binding Rossmann-like Domain"/>
    <property type="match status" value="1"/>
</dbReference>
<dbReference type="RefSeq" id="WP_255034734.1">
    <property type="nucleotide sequence ID" value="NZ_CP101414.1"/>
</dbReference>
<comment type="catalytic activity">
    <reaction evidence="6 7">
        <text>(S)-lactate + NAD(+) = pyruvate + NADH + H(+)</text>
        <dbReference type="Rhea" id="RHEA:23444"/>
        <dbReference type="ChEBI" id="CHEBI:15361"/>
        <dbReference type="ChEBI" id="CHEBI:15378"/>
        <dbReference type="ChEBI" id="CHEBI:16651"/>
        <dbReference type="ChEBI" id="CHEBI:57540"/>
        <dbReference type="ChEBI" id="CHEBI:57945"/>
        <dbReference type="EC" id="1.1.1.27"/>
    </reaction>
</comment>
<evidence type="ECO:0000259" key="11">
    <source>
        <dbReference type="Pfam" id="PF02866"/>
    </source>
</evidence>
<dbReference type="PRINTS" id="PR00086">
    <property type="entry name" value="LLDHDRGNASE"/>
</dbReference>
<proteinExistence type="inferred from homology"/>
<evidence type="ECO:0000256" key="9">
    <source>
        <dbReference type="PIRSR" id="PIRSR000102-3"/>
    </source>
</evidence>
<comment type="pathway">
    <text evidence="1 7">Fermentation; pyruvate fermentation to lactate; (S)-lactate from pyruvate: step 1/1.</text>
</comment>
<feature type="binding site" evidence="9">
    <location>
        <position position="101"/>
    </location>
    <ligand>
        <name>NAD(+)</name>
        <dbReference type="ChEBI" id="CHEBI:57540"/>
    </ligand>
</feature>
<feature type="binding site" evidence="7">
    <location>
        <position position="65"/>
    </location>
    <ligand>
        <name>NAD(+)</name>
        <dbReference type="ChEBI" id="CHEBI:57540"/>
    </ligand>
</feature>
<comment type="subunit">
    <text evidence="7">Homotetramer.</text>
</comment>
<comment type="function">
    <text evidence="7">Catalyzes the conversion of lactate to pyruvate.</text>
</comment>
<dbReference type="PIRSF" id="PIRSF000102">
    <property type="entry name" value="Lac_mal_DH"/>
    <property type="match status" value="1"/>
</dbReference>
<feature type="binding site" evidence="7">
    <location>
        <position position="94"/>
    </location>
    <ligand>
        <name>substrate</name>
    </ligand>
</feature>
<dbReference type="EMBL" id="JAJHZP010000011">
    <property type="protein sequence ID" value="MDC4183278.1"/>
    <property type="molecule type" value="Genomic_DNA"/>
</dbReference>
<keyword evidence="4 7" id="KW-0560">Oxidoreductase</keyword>
<dbReference type="Pfam" id="PF02866">
    <property type="entry name" value="Ldh_1_C"/>
    <property type="match status" value="1"/>
</dbReference>
<evidence type="ECO:0000256" key="2">
    <source>
        <dbReference type="ARBA" id="ARBA00006054"/>
    </source>
</evidence>
<dbReference type="SUPFAM" id="SSF56327">
    <property type="entry name" value="LDH C-terminal domain-like"/>
    <property type="match status" value="1"/>
</dbReference>
<reference evidence="13 15" key="1">
    <citation type="submission" date="2021-11" db="EMBL/GenBank/DDBJ databases">
        <title>Description of Mycoplasma bradburyaesp. nov.from sea birds: a tribute to a great mycoplasmologist.</title>
        <authorList>
            <person name="Ramirez A.S."/>
            <person name="Poveda C."/>
            <person name="Suarez-Perez A."/>
            <person name="Rosales R.S."/>
            <person name="Dijkman R."/>
            <person name="Feberwee A."/>
            <person name="Spergser J."/>
            <person name="Szostak M.P."/>
            <person name="Ressel L."/>
            <person name="Calabuig P."/>
            <person name="Catania S."/>
            <person name="Gobbo F."/>
            <person name="Timofte D."/>
            <person name="Poveda J.B."/>
        </authorList>
    </citation>
    <scope>NUCLEOTIDE SEQUENCE</scope>
    <source>
        <strain evidence="12 15">T158</strain>
        <strain evidence="13">T264</strain>
    </source>
</reference>
<feature type="active site" description="Proton acceptor" evidence="7 8">
    <location>
        <position position="181"/>
    </location>
</feature>
<dbReference type="SUPFAM" id="SSF51735">
    <property type="entry name" value="NAD(P)-binding Rossmann-fold domains"/>
    <property type="match status" value="1"/>
</dbReference>
<dbReference type="Gene3D" id="3.90.110.10">
    <property type="entry name" value="Lactate dehydrogenase/glycoside hydrolase, family 4, C-terminal"/>
    <property type="match status" value="1"/>
</dbReference>
<sequence length="321" mass="35305">MKKIGVIGCGFVGSTYISDLLEQGVQAEYILVDKNEKLAEGHVRDLRDAKALKSQNGSTFKVGTYEDLKDADVVAITASIPTVPNEKGEVFTDRLQLMTSNVKILNDIGMELKKVNFKGLSIIPTNPCDVMTGVYQKITGFDPHKVISTGCLLETMRTRKMLSEALGVNTDSVEGYVVGEHGSGAIVPWSVMRVGNVPVSQLIAEGKLTEEYVKEIFPRVVKEAFEIIKYKKATYYGIAQSMSLITRAYIYDMNTILGVGVQLDNEYVAPGIYFTVPAIIGAHGWKLHSKVKLSKEEQEAFDKSALNIEKVTKDALEIIGK</sequence>
<feature type="domain" description="Lactate/malate dehydrogenase C-terminal" evidence="11">
    <location>
        <begin position="153"/>
        <end position="316"/>
    </location>
</feature>
<dbReference type="GO" id="GO:0006089">
    <property type="term" value="P:lactate metabolic process"/>
    <property type="evidence" value="ECO:0007669"/>
    <property type="project" value="TreeGrafter"/>
</dbReference>
<dbReference type="PANTHER" id="PTHR43128">
    <property type="entry name" value="L-2-HYDROXYCARBOXYLATE DEHYDROGENASE (NAD(P)(+))"/>
    <property type="match status" value="1"/>
</dbReference>
<dbReference type="InterPro" id="IPR036291">
    <property type="entry name" value="NAD(P)-bd_dom_sf"/>
</dbReference>
<comment type="caution">
    <text evidence="13">The sequence shown here is derived from an EMBL/GenBank/DDBJ whole genome shotgun (WGS) entry which is preliminary data.</text>
</comment>
<dbReference type="InterPro" id="IPR011304">
    <property type="entry name" value="L-lactate_DH"/>
</dbReference>
<evidence type="ECO:0000256" key="4">
    <source>
        <dbReference type="ARBA" id="ARBA00023002"/>
    </source>
</evidence>
<keyword evidence="15" id="KW-1185">Reference proteome</keyword>
<dbReference type="GO" id="GO:0004459">
    <property type="term" value="F:L-lactate dehydrogenase (NAD+) activity"/>
    <property type="evidence" value="ECO:0007669"/>
    <property type="project" value="UniProtKB-UniRule"/>
</dbReference>
<evidence type="ECO:0000313" key="12">
    <source>
        <dbReference type="EMBL" id="MDC4181901.1"/>
    </source>
</evidence>